<protein>
    <submittedName>
        <fullName evidence="1">Uncharacterized protein</fullName>
    </submittedName>
</protein>
<accession>A0A9C7BUW5</accession>
<name>A0A9C7BUW5_9VIRU</name>
<sequence length="94" mass="10824">MAIFFQHRCFIFSLLYHFNHTVRVSLRLHETLHDNIFSTPMFYFFSLSLSLSLISSSTIGCACEESDQESFCGRLTILSGSIYFISISIESHFP</sequence>
<evidence type="ECO:0000313" key="1">
    <source>
        <dbReference type="EMBL" id="BDT61869.1"/>
    </source>
</evidence>
<reference evidence="1" key="1">
    <citation type="submission" date="2022-10" db="EMBL/GenBank/DDBJ databases">
        <title>Genome sequences of endogenous nimaviruses in decapod crustaceans.</title>
        <authorList>
            <person name="Kawato S."/>
            <person name="Nozaki R."/>
            <person name="Kondo H."/>
            <person name="Hirono I."/>
        </authorList>
    </citation>
    <scope>NUCLEOTIDE SEQUENCE</scope>
    <source>
        <strain evidence="1">Mikawa2016</strain>
    </source>
</reference>
<organism evidence="1">
    <name type="scientific">Penaeus monodon majanivirus A</name>
    <dbReference type="NCBI Taxonomy" id="2984271"/>
    <lineage>
        <taxon>Viruses</taxon>
        <taxon>Viruses incertae sedis</taxon>
        <taxon>Naldaviricetes</taxon>
        <taxon>Nimaviridae</taxon>
    </lineage>
</organism>
<proteinExistence type="predicted"/>
<dbReference type="EMBL" id="LC738870">
    <property type="protein sequence ID" value="BDT61869.1"/>
    <property type="molecule type" value="Genomic_DNA"/>
</dbReference>